<dbReference type="RefSeq" id="WP_012673430.1">
    <property type="nucleotide sequence ID" value="NC_012438.1"/>
</dbReference>
<dbReference type="PANTHER" id="PTHR43755">
    <property type="match status" value="1"/>
</dbReference>
<dbReference type="GO" id="GO:0016491">
    <property type="term" value="F:oxidoreductase activity"/>
    <property type="evidence" value="ECO:0007669"/>
    <property type="project" value="InterPro"/>
</dbReference>
<dbReference type="OrthoDB" id="9805710at2"/>
<feature type="domain" description="FAD/NAD(P)-binding" evidence="1">
    <location>
        <begin position="2"/>
        <end position="288"/>
    </location>
</feature>
<gene>
    <name evidence="2" type="ordered locus">SULAZ_0111</name>
</gene>
<dbReference type="Gene3D" id="3.50.50.100">
    <property type="match status" value="1"/>
</dbReference>
<dbReference type="InterPro" id="IPR023753">
    <property type="entry name" value="FAD/NAD-binding_dom"/>
</dbReference>
<dbReference type="STRING" id="204536.SULAZ_0111"/>
<dbReference type="InterPro" id="IPR052541">
    <property type="entry name" value="SQRD"/>
</dbReference>
<evidence type="ECO:0000313" key="2">
    <source>
        <dbReference type="EMBL" id="ACN98104.1"/>
    </source>
</evidence>
<proteinExistence type="predicted"/>
<sequence>MKKVVVLGGGIGGIEAAIFLRKYKFDVEVISDRDYFYIYPISIWIPTKEKKFQDVIIPIKDLANAHGFKFTQDKVLKVDRDSFTLEKAGERKDFDYLVVALGQDKLKHKGIEYTYSICGNPNETLKYAEKLDQLVKKGHGKLAFGFGGNPKAKEAVRGGPVFELLFNVDYYLRKLKIRENFELIFFAPMPKPGERLGENALKMMDMMFKKLNIKSYTGKKITEFTQDGILLEDGTKIESDLTCFVPAGDGHPAVKSGNLPQTEAGFIVVELTNQVKGVENVYAVGDSCSLEGPDWKAKQGHLAEVMARNTAYNIALKEGLEKGNPKTYIEHINILCLMDMGNGGGLAYRDNKRALLLPLPIIGHWMKKGWGLYYKLSKLGKIPRLPGM</sequence>
<dbReference type="HOGENOM" id="CLU_050485_0_0_0"/>
<dbReference type="AlphaFoldDB" id="C1DXJ6"/>
<dbReference type="Proteomes" id="UP000001369">
    <property type="component" value="Chromosome"/>
</dbReference>
<reference evidence="2 3" key="1">
    <citation type="journal article" date="2009" name="J. Bacteriol.">
        <title>Complete and draft genome sequences of six members of the Aquificales.</title>
        <authorList>
            <person name="Reysenbach A.L."/>
            <person name="Hamamura N."/>
            <person name="Podar M."/>
            <person name="Griffiths E."/>
            <person name="Ferreira S."/>
            <person name="Hochstein R."/>
            <person name="Heidelberg J."/>
            <person name="Johnson J."/>
            <person name="Mead D."/>
            <person name="Pohorille A."/>
            <person name="Sarmiento M."/>
            <person name="Schweighofer K."/>
            <person name="Seshadri R."/>
            <person name="Voytek M.A."/>
        </authorList>
    </citation>
    <scope>NUCLEOTIDE SEQUENCE [LARGE SCALE GENOMIC DNA]</scope>
    <source>
        <strain evidence="3">Az-Fu1 / DSM 15241 / OCM 825</strain>
    </source>
</reference>
<evidence type="ECO:0000313" key="3">
    <source>
        <dbReference type="Proteomes" id="UP000001369"/>
    </source>
</evidence>
<keyword evidence="3" id="KW-1185">Reference proteome</keyword>
<evidence type="ECO:0000259" key="1">
    <source>
        <dbReference type="Pfam" id="PF07992"/>
    </source>
</evidence>
<dbReference type="eggNOG" id="COG0446">
    <property type="taxonomic scope" value="Bacteria"/>
</dbReference>
<dbReference type="SUPFAM" id="SSF51905">
    <property type="entry name" value="FAD/NAD(P)-binding domain"/>
    <property type="match status" value="2"/>
</dbReference>
<dbReference type="KEGG" id="saf:SULAZ_0111"/>
<dbReference type="Pfam" id="PF07992">
    <property type="entry name" value="Pyr_redox_2"/>
    <property type="match status" value="1"/>
</dbReference>
<accession>C1DXJ6</accession>
<dbReference type="InterPro" id="IPR036188">
    <property type="entry name" value="FAD/NAD-bd_sf"/>
</dbReference>
<protein>
    <submittedName>
        <fullName evidence="2">Sulfide-quinone reductase</fullName>
    </submittedName>
</protein>
<dbReference type="PANTHER" id="PTHR43755:SF1">
    <property type="entry name" value="FAD-DEPENDENT PYRIDINE NUCLEOTIDE-DISULPHIDE OXIDOREDUCTASE"/>
    <property type="match status" value="1"/>
</dbReference>
<name>C1DXJ6_SULAA</name>
<organism evidence="2 3">
    <name type="scientific">Sulfurihydrogenibium azorense (strain DSM 15241 / OCM 825 / Az-Fu1)</name>
    <dbReference type="NCBI Taxonomy" id="204536"/>
    <lineage>
        <taxon>Bacteria</taxon>
        <taxon>Pseudomonadati</taxon>
        <taxon>Aquificota</taxon>
        <taxon>Aquificia</taxon>
        <taxon>Aquificales</taxon>
        <taxon>Hydrogenothermaceae</taxon>
        <taxon>Sulfurihydrogenibium</taxon>
    </lineage>
</organism>
<dbReference type="EMBL" id="CP001229">
    <property type="protein sequence ID" value="ACN98104.1"/>
    <property type="molecule type" value="Genomic_DNA"/>
</dbReference>